<dbReference type="NCBIfam" id="TIGR01098">
    <property type="entry name" value="3A0109s03R"/>
    <property type="match status" value="1"/>
</dbReference>
<dbReference type="Gene3D" id="3.40.190.10">
    <property type="entry name" value="Periplasmic binding protein-like II"/>
    <property type="match status" value="2"/>
</dbReference>
<dbReference type="GO" id="GO:0043190">
    <property type="term" value="C:ATP-binding cassette (ABC) transporter complex"/>
    <property type="evidence" value="ECO:0007669"/>
    <property type="project" value="InterPro"/>
</dbReference>
<evidence type="ECO:0000313" key="4">
    <source>
        <dbReference type="EMBL" id="TCK58410.1"/>
    </source>
</evidence>
<gene>
    <name evidence="4" type="ORF">C8D98_2612</name>
</gene>
<dbReference type="AlphaFoldDB" id="A0A4R1K3E0"/>
<dbReference type="SUPFAM" id="SSF53850">
    <property type="entry name" value="Periplasmic binding protein-like II"/>
    <property type="match status" value="1"/>
</dbReference>
<dbReference type="GO" id="GO:0055085">
    <property type="term" value="P:transmembrane transport"/>
    <property type="evidence" value="ECO:0007669"/>
    <property type="project" value="InterPro"/>
</dbReference>
<protein>
    <submittedName>
        <fullName evidence="4">Phosphonate transport system substrate-binding protein</fullName>
    </submittedName>
</protein>
<dbReference type="Pfam" id="PF12974">
    <property type="entry name" value="Phosphonate-bd"/>
    <property type="match status" value="1"/>
</dbReference>
<accession>A0A4R1K3E0</accession>
<dbReference type="Proteomes" id="UP000294614">
    <property type="component" value="Unassembled WGS sequence"/>
</dbReference>
<keyword evidence="2 3" id="KW-0732">Signal</keyword>
<name>A0A4R1K3E0_9BACT</name>
<dbReference type="InterPro" id="IPR005770">
    <property type="entry name" value="PhnD"/>
</dbReference>
<dbReference type="OrthoDB" id="5457670at2"/>
<comment type="caution">
    <text evidence="4">The sequence shown here is derived from an EMBL/GenBank/DDBJ whole genome shotgun (WGS) entry which is preliminary data.</text>
</comment>
<evidence type="ECO:0000256" key="3">
    <source>
        <dbReference type="SAM" id="SignalP"/>
    </source>
</evidence>
<organism evidence="4 5">
    <name type="scientific">Seleniivibrio woodruffii</name>
    <dbReference type="NCBI Taxonomy" id="1078050"/>
    <lineage>
        <taxon>Bacteria</taxon>
        <taxon>Pseudomonadati</taxon>
        <taxon>Deferribacterota</taxon>
        <taxon>Deferribacteres</taxon>
        <taxon>Deferribacterales</taxon>
        <taxon>Geovibrionaceae</taxon>
        <taxon>Seleniivibrio</taxon>
    </lineage>
</organism>
<dbReference type="RefSeq" id="WP_132874579.1">
    <property type="nucleotide sequence ID" value="NZ_SMGG01000007.1"/>
</dbReference>
<reference evidence="4 5" key="1">
    <citation type="submission" date="2019-03" db="EMBL/GenBank/DDBJ databases">
        <title>Genomic Encyclopedia of Type Strains, Phase IV (KMG-IV): sequencing the most valuable type-strain genomes for metagenomic binning, comparative biology and taxonomic classification.</title>
        <authorList>
            <person name="Goeker M."/>
        </authorList>
    </citation>
    <scope>NUCLEOTIDE SEQUENCE [LARGE SCALE GENOMIC DNA]</scope>
    <source>
        <strain evidence="4 5">DSM 24984</strain>
    </source>
</reference>
<dbReference type="EMBL" id="SMGG01000007">
    <property type="protein sequence ID" value="TCK58410.1"/>
    <property type="molecule type" value="Genomic_DNA"/>
</dbReference>
<dbReference type="PANTHER" id="PTHR35841:SF1">
    <property type="entry name" value="PHOSPHONATES-BINDING PERIPLASMIC PROTEIN"/>
    <property type="match status" value="1"/>
</dbReference>
<feature type="signal peptide" evidence="3">
    <location>
        <begin position="1"/>
        <end position="23"/>
    </location>
</feature>
<proteinExistence type="inferred from homology"/>
<evidence type="ECO:0000256" key="2">
    <source>
        <dbReference type="ARBA" id="ARBA00022729"/>
    </source>
</evidence>
<keyword evidence="5" id="KW-1185">Reference proteome</keyword>
<sequence>MKSLYRIFLIAFAVMFCSGISWSASGSAVVKPTVYFSAITLYHPIVMYQKYQPMMDYLTRNTSYKFELKLNKDYRKVIEYLANKEVNLVLLGGTTYVKARETTPVIPILKPKNSKGEVFYRSTIVVRKNSPINSIDQLCCKSIVFPSELSTSGFLVPVYNLMKKHIYLNELRSYKNLRYHDSVAREVQKGNYDAGALIDAVAYQYSHEGLKVIWRSEPIPGLPIVVREDADPKFINEVKAALLKLDYSKPADRKIMSTWDEELKFGFAEAKDSDYNTIRGMIKEMEQNGIILH</sequence>
<dbReference type="PANTHER" id="PTHR35841">
    <property type="entry name" value="PHOSPHONATES-BINDING PERIPLASMIC PROTEIN"/>
    <property type="match status" value="1"/>
</dbReference>
<comment type="similarity">
    <text evidence="1">Belongs to the phosphate/phosphite/phosphonate binding protein family.</text>
</comment>
<evidence type="ECO:0000256" key="1">
    <source>
        <dbReference type="ARBA" id="ARBA00007162"/>
    </source>
</evidence>
<evidence type="ECO:0000313" key="5">
    <source>
        <dbReference type="Proteomes" id="UP000294614"/>
    </source>
</evidence>
<feature type="chain" id="PRO_5020385238" evidence="3">
    <location>
        <begin position="24"/>
        <end position="293"/>
    </location>
</feature>